<name>A0ABD2IUR9_9BILA</name>
<evidence type="ECO:0000313" key="1">
    <source>
        <dbReference type="EMBL" id="KAL3081030.1"/>
    </source>
</evidence>
<organism evidence="1 2">
    <name type="scientific">Heterodera trifolii</name>
    <dbReference type="NCBI Taxonomy" id="157864"/>
    <lineage>
        <taxon>Eukaryota</taxon>
        <taxon>Metazoa</taxon>
        <taxon>Ecdysozoa</taxon>
        <taxon>Nematoda</taxon>
        <taxon>Chromadorea</taxon>
        <taxon>Rhabditida</taxon>
        <taxon>Tylenchina</taxon>
        <taxon>Tylenchomorpha</taxon>
        <taxon>Tylenchoidea</taxon>
        <taxon>Heteroderidae</taxon>
        <taxon>Heteroderinae</taxon>
        <taxon>Heterodera</taxon>
    </lineage>
</organism>
<evidence type="ECO:0008006" key="3">
    <source>
        <dbReference type="Google" id="ProtNLM"/>
    </source>
</evidence>
<protein>
    <recommendedName>
        <fullName evidence="3">Secreted protein</fullName>
    </recommendedName>
</protein>
<dbReference type="Proteomes" id="UP001620626">
    <property type="component" value="Unassembled WGS sequence"/>
</dbReference>
<dbReference type="AlphaFoldDB" id="A0ABD2IUR9"/>
<accession>A0ABD2IUR9</accession>
<proteinExistence type="predicted"/>
<sequence>MLELVVSRLLFFVSEVVLKLKFLSYAECAFSVHIKDTILRRAAQCPCCNTTPNGAMSRWKRHYFASPSVRMRNNILVMMTDRPVLPLPQRVQQVQRHIHSNHKRPVQNVPASIDRLLTNEEALEL</sequence>
<reference evidence="1 2" key="1">
    <citation type="submission" date="2024-10" db="EMBL/GenBank/DDBJ databases">
        <authorList>
            <person name="Kim D."/>
        </authorList>
    </citation>
    <scope>NUCLEOTIDE SEQUENCE [LARGE SCALE GENOMIC DNA]</scope>
    <source>
        <strain evidence="1">BH-2024</strain>
    </source>
</reference>
<evidence type="ECO:0000313" key="2">
    <source>
        <dbReference type="Proteomes" id="UP001620626"/>
    </source>
</evidence>
<gene>
    <name evidence="1" type="ORF">niasHT_037498</name>
</gene>
<comment type="caution">
    <text evidence="1">The sequence shown here is derived from an EMBL/GenBank/DDBJ whole genome shotgun (WGS) entry which is preliminary data.</text>
</comment>
<keyword evidence="2" id="KW-1185">Reference proteome</keyword>
<dbReference type="EMBL" id="JBICBT010001143">
    <property type="protein sequence ID" value="KAL3081030.1"/>
    <property type="molecule type" value="Genomic_DNA"/>
</dbReference>